<dbReference type="InterPro" id="IPR036754">
    <property type="entry name" value="YbaK/aa-tRNA-synt-asso_dom_sf"/>
</dbReference>
<accession>A0A1C6VS55</accession>
<dbReference type="EMBL" id="FMHZ01000002">
    <property type="protein sequence ID" value="SCL69166.1"/>
    <property type="molecule type" value="Genomic_DNA"/>
</dbReference>
<evidence type="ECO:0000259" key="2">
    <source>
        <dbReference type="Pfam" id="PF04073"/>
    </source>
</evidence>
<dbReference type="Proteomes" id="UP000199001">
    <property type="component" value="Unassembled WGS sequence"/>
</dbReference>
<dbReference type="InterPro" id="IPR007214">
    <property type="entry name" value="YbaK/aa-tRNA-synth-assoc-dom"/>
</dbReference>
<dbReference type="Gene3D" id="3.90.960.10">
    <property type="entry name" value="YbaK/aminoacyl-tRNA synthetase-associated domain"/>
    <property type="match status" value="1"/>
</dbReference>
<evidence type="ECO:0000256" key="1">
    <source>
        <dbReference type="SAM" id="MobiDB-lite"/>
    </source>
</evidence>
<gene>
    <name evidence="3" type="ORF">GA0070606_4996</name>
</gene>
<feature type="region of interest" description="Disordered" evidence="1">
    <location>
        <begin position="1"/>
        <end position="20"/>
    </location>
</feature>
<dbReference type="STRING" id="47855.GA0070606_4996"/>
<dbReference type="Pfam" id="PF04073">
    <property type="entry name" value="tRNA_edit"/>
    <property type="match status" value="1"/>
</dbReference>
<dbReference type="CDD" id="cd04333">
    <property type="entry name" value="ProX_deacylase"/>
    <property type="match status" value="1"/>
</dbReference>
<dbReference type="SUPFAM" id="SSF55826">
    <property type="entry name" value="YbaK/ProRS associated domain"/>
    <property type="match status" value="1"/>
</dbReference>
<evidence type="ECO:0000313" key="3">
    <source>
        <dbReference type="EMBL" id="SCL69166.1"/>
    </source>
</evidence>
<dbReference type="AlphaFoldDB" id="A0A1C6VS55"/>
<dbReference type="PANTHER" id="PTHR30411">
    <property type="entry name" value="CYTOPLASMIC PROTEIN"/>
    <property type="match status" value="1"/>
</dbReference>
<sequence>MAGWAGAGRAGNNGRMQPHPNVRAVQDVLDAAGARDGSGAPSAVRLLPDAVHTAAAAAESLGVGVGQIANSLVFEADGAPLLVLTSGAHRVDTAGLAASIGVTRLRRATPDFVRTHTGQVIGGVAPVGHPRPLRTLVDTALRSYDEIWAAGGVPQAVFPTTYPELLRVTGGTPADVA</sequence>
<organism evidence="3 4">
    <name type="scientific">Micromonospora citrea</name>
    <dbReference type="NCBI Taxonomy" id="47855"/>
    <lineage>
        <taxon>Bacteria</taxon>
        <taxon>Bacillati</taxon>
        <taxon>Actinomycetota</taxon>
        <taxon>Actinomycetes</taxon>
        <taxon>Micromonosporales</taxon>
        <taxon>Micromonosporaceae</taxon>
        <taxon>Micromonospora</taxon>
    </lineage>
</organism>
<dbReference type="PANTHER" id="PTHR30411:SF1">
    <property type="entry name" value="CYTOPLASMIC PROTEIN"/>
    <property type="match status" value="1"/>
</dbReference>
<protein>
    <submittedName>
        <fullName evidence="3">Cys-tRNA(Pro) deacylase, prolyl-tRNA editing enzyme YbaK/EbsC</fullName>
    </submittedName>
</protein>
<dbReference type="GO" id="GO:0002161">
    <property type="term" value="F:aminoacyl-tRNA deacylase activity"/>
    <property type="evidence" value="ECO:0007669"/>
    <property type="project" value="InterPro"/>
</dbReference>
<keyword evidence="4" id="KW-1185">Reference proteome</keyword>
<feature type="domain" description="YbaK/aminoacyl-tRNA synthetase-associated" evidence="2">
    <location>
        <begin position="50"/>
        <end position="167"/>
    </location>
</feature>
<name>A0A1C6VS55_9ACTN</name>
<reference evidence="4" key="1">
    <citation type="submission" date="2016-06" db="EMBL/GenBank/DDBJ databases">
        <authorList>
            <person name="Varghese N."/>
            <person name="Submissions Spin"/>
        </authorList>
    </citation>
    <scope>NUCLEOTIDE SEQUENCE [LARGE SCALE GENOMIC DNA]</scope>
    <source>
        <strain evidence="4">DSM 43903</strain>
    </source>
</reference>
<evidence type="ECO:0000313" key="4">
    <source>
        <dbReference type="Proteomes" id="UP000199001"/>
    </source>
</evidence>
<feature type="compositionally biased region" description="Gly residues" evidence="1">
    <location>
        <begin position="1"/>
        <end position="11"/>
    </location>
</feature>
<proteinExistence type="predicted"/>